<feature type="non-terminal residue" evidence="2">
    <location>
        <position position="1"/>
    </location>
</feature>
<dbReference type="GO" id="GO:0003824">
    <property type="term" value="F:catalytic activity"/>
    <property type="evidence" value="ECO:0007669"/>
    <property type="project" value="InterPro"/>
</dbReference>
<dbReference type="GO" id="GO:0008610">
    <property type="term" value="P:lipid biosynthetic process"/>
    <property type="evidence" value="ECO:0007669"/>
    <property type="project" value="UniProtKB-ARBA"/>
</dbReference>
<name>A0A6G3XCT5_9ACTN</name>
<feature type="domain" description="Condensation" evidence="1">
    <location>
        <begin position="1"/>
        <end position="124"/>
    </location>
</feature>
<dbReference type="EMBL" id="JAAGMN010005731">
    <property type="protein sequence ID" value="NEE15619.1"/>
    <property type="molecule type" value="Genomic_DNA"/>
</dbReference>
<dbReference type="AlphaFoldDB" id="A0A6G3XCT5"/>
<protein>
    <recommendedName>
        <fullName evidence="1">Condensation domain-containing protein</fullName>
    </recommendedName>
</protein>
<evidence type="ECO:0000313" key="2">
    <source>
        <dbReference type="EMBL" id="NEE15619.1"/>
    </source>
</evidence>
<evidence type="ECO:0000259" key="1">
    <source>
        <dbReference type="Pfam" id="PF00668"/>
    </source>
</evidence>
<feature type="non-terminal residue" evidence="2">
    <location>
        <position position="124"/>
    </location>
</feature>
<dbReference type="SUPFAM" id="SSF52777">
    <property type="entry name" value="CoA-dependent acyltransferases"/>
    <property type="match status" value="1"/>
</dbReference>
<comment type="caution">
    <text evidence="2">The sequence shown here is derived from an EMBL/GenBank/DDBJ whole genome shotgun (WGS) entry which is preliminary data.</text>
</comment>
<dbReference type="InterPro" id="IPR001242">
    <property type="entry name" value="Condensation_dom"/>
</dbReference>
<dbReference type="InterPro" id="IPR023213">
    <property type="entry name" value="CAT-like_dom_sf"/>
</dbReference>
<dbReference type="Pfam" id="PF00668">
    <property type="entry name" value="Condensation"/>
    <property type="match status" value="1"/>
</dbReference>
<organism evidence="2">
    <name type="scientific">Streptomyces sp. SID7499</name>
    <dbReference type="NCBI Taxonomy" id="2706086"/>
    <lineage>
        <taxon>Bacteria</taxon>
        <taxon>Bacillati</taxon>
        <taxon>Actinomycetota</taxon>
        <taxon>Actinomycetes</taxon>
        <taxon>Kitasatosporales</taxon>
        <taxon>Streptomycetaceae</taxon>
        <taxon>Streptomyces</taxon>
    </lineage>
</organism>
<dbReference type="Gene3D" id="3.30.559.10">
    <property type="entry name" value="Chloramphenicol acetyltransferase-like domain"/>
    <property type="match status" value="1"/>
</dbReference>
<gene>
    <name evidence="2" type="ORF">G3M58_55290</name>
</gene>
<accession>A0A6G3XCT5</accession>
<reference evidence="2" key="1">
    <citation type="submission" date="2020-01" db="EMBL/GenBank/DDBJ databases">
        <title>Insect and environment-associated Actinomycetes.</title>
        <authorList>
            <person name="Currrie C."/>
            <person name="Chevrette M."/>
            <person name="Carlson C."/>
            <person name="Stubbendieck R."/>
            <person name="Wendt-Pienkowski E."/>
        </authorList>
    </citation>
    <scope>NUCLEOTIDE SEQUENCE</scope>
    <source>
        <strain evidence="2">SID7499</strain>
    </source>
</reference>
<sequence length="124" mass="13543">WLNDQLQEGASRYLESWTYRLRGARIVADAVRAALDGIVVRHEALRTRLHLVDGVPRQTVLRPSPVDLTECSVTPAELSGALAEAAGRPVALDRPPLLRATLLRVADDDAVLVVAIHHAVIDGW</sequence>
<proteinExistence type="predicted"/>